<dbReference type="Pfam" id="PF01041">
    <property type="entry name" value="DegT_DnrJ_EryC1"/>
    <property type="match status" value="1"/>
</dbReference>
<accession>A0A450XI76</accession>
<evidence type="ECO:0000313" key="7">
    <source>
        <dbReference type="EMBL" id="VFK29545.1"/>
    </source>
</evidence>
<sequence length="369" mass="40723">MQFIDLKAQQDRIRPQLDAALRRVLDHGRYILGPEVAQLEQRLAEFTGAKHCIACANGTDALLLGLMACQVGPGDAVITTPFTFFATAEMIALTGATPIFVDIQPDTYNIDPNKIAEAIQRFEKTDSLNLKGIITVDLFGLPADYQQIMPLAKAHDLFVLQDAAQAFGAEADGKKSPTHGDVGTTSFFPAKPLGCYGDGGAVFTDDDALADTIRSLRVHGQGSDKYNNTRIGINSRMDTMQAAILLEKFRLYPEEIELRQRIADGYHALLAGRYKRQWVPAGFRSVWAQYCLESAHREKAMARLEEAGIPSMIYYRKPLHLLKAFNGLGHGEGDFPVAEAASRNIFALPMHPYLSEEDIHRICEVLNGV</sequence>
<dbReference type="InterPro" id="IPR000653">
    <property type="entry name" value="DegT/StrS_aminotransferase"/>
</dbReference>
<dbReference type="FunFam" id="3.40.640.10:FF:000089">
    <property type="entry name" value="Aminotransferase, DegT/DnrJ/EryC1/StrS family"/>
    <property type="match status" value="1"/>
</dbReference>
<dbReference type="Gene3D" id="3.90.1150.10">
    <property type="entry name" value="Aspartate Aminotransferase, domain 1"/>
    <property type="match status" value="1"/>
</dbReference>
<dbReference type="GO" id="GO:0030170">
    <property type="term" value="F:pyridoxal phosphate binding"/>
    <property type="evidence" value="ECO:0007669"/>
    <property type="project" value="UniProtKB-ARBA"/>
</dbReference>
<dbReference type="EMBL" id="CAADFO010000044">
    <property type="protein sequence ID" value="VFK29012.1"/>
    <property type="molecule type" value="Genomic_DNA"/>
</dbReference>
<evidence type="ECO:0000256" key="4">
    <source>
        <dbReference type="PIRSR" id="PIRSR000390-2"/>
    </source>
</evidence>
<dbReference type="GO" id="GO:0008483">
    <property type="term" value="F:transaminase activity"/>
    <property type="evidence" value="ECO:0007669"/>
    <property type="project" value="TreeGrafter"/>
</dbReference>
<dbReference type="SUPFAM" id="SSF53383">
    <property type="entry name" value="PLP-dependent transferases"/>
    <property type="match status" value="1"/>
</dbReference>
<dbReference type="PANTHER" id="PTHR30244">
    <property type="entry name" value="TRANSAMINASE"/>
    <property type="match status" value="1"/>
</dbReference>
<dbReference type="Gene3D" id="3.40.640.10">
    <property type="entry name" value="Type I PLP-dependent aspartate aminotransferase-like (Major domain)"/>
    <property type="match status" value="1"/>
</dbReference>
<evidence type="ECO:0000256" key="5">
    <source>
        <dbReference type="RuleBase" id="RU004508"/>
    </source>
</evidence>
<evidence type="ECO:0000313" key="6">
    <source>
        <dbReference type="EMBL" id="VFK29012.1"/>
    </source>
</evidence>
<feature type="modified residue" description="N6-(pyridoxal phosphate)lysine" evidence="4">
    <location>
        <position position="191"/>
    </location>
</feature>
<dbReference type="CDD" id="cd00616">
    <property type="entry name" value="AHBA_syn"/>
    <property type="match status" value="1"/>
</dbReference>
<organism evidence="6">
    <name type="scientific">Candidatus Kentrum sp. MB</name>
    <dbReference type="NCBI Taxonomy" id="2138164"/>
    <lineage>
        <taxon>Bacteria</taxon>
        <taxon>Pseudomonadati</taxon>
        <taxon>Pseudomonadota</taxon>
        <taxon>Gammaproteobacteria</taxon>
        <taxon>Candidatus Kentrum</taxon>
    </lineage>
</organism>
<dbReference type="InterPro" id="IPR015424">
    <property type="entry name" value="PyrdxlP-dep_Trfase"/>
</dbReference>
<evidence type="ECO:0000256" key="1">
    <source>
        <dbReference type="ARBA" id="ARBA00022898"/>
    </source>
</evidence>
<gene>
    <name evidence="6" type="ORF">BECKMB1821G_GA0114241_104424</name>
    <name evidence="8" type="ORF">BECKMB1821H_GA0114242_101050</name>
    <name evidence="7" type="ORF">BECKMB1821I_GA0114274_101050</name>
</gene>
<dbReference type="InterPro" id="IPR015422">
    <property type="entry name" value="PyrdxlP-dep_Trfase_small"/>
</dbReference>
<proteinExistence type="inferred from homology"/>
<dbReference type="EMBL" id="CAADFQ010000010">
    <property type="protein sequence ID" value="VFK29545.1"/>
    <property type="molecule type" value="Genomic_DNA"/>
</dbReference>
<name>A0A450XI76_9GAMM</name>
<dbReference type="GO" id="GO:0000271">
    <property type="term" value="P:polysaccharide biosynthetic process"/>
    <property type="evidence" value="ECO:0007669"/>
    <property type="project" value="TreeGrafter"/>
</dbReference>
<comment type="similarity">
    <text evidence="2 5">Belongs to the DegT/DnrJ/EryC1 family.</text>
</comment>
<evidence type="ECO:0000313" key="8">
    <source>
        <dbReference type="EMBL" id="VFK74822.1"/>
    </source>
</evidence>
<dbReference type="InterPro" id="IPR015421">
    <property type="entry name" value="PyrdxlP-dep_Trfase_major"/>
</dbReference>
<dbReference type="EMBL" id="CAADGH010000010">
    <property type="protein sequence ID" value="VFK74822.1"/>
    <property type="molecule type" value="Genomic_DNA"/>
</dbReference>
<keyword evidence="1 4" id="KW-0663">Pyridoxal phosphate</keyword>
<evidence type="ECO:0000256" key="2">
    <source>
        <dbReference type="ARBA" id="ARBA00037999"/>
    </source>
</evidence>
<evidence type="ECO:0000256" key="3">
    <source>
        <dbReference type="PIRSR" id="PIRSR000390-1"/>
    </source>
</evidence>
<reference evidence="6" key="1">
    <citation type="submission" date="2019-02" db="EMBL/GenBank/DDBJ databases">
        <authorList>
            <person name="Gruber-Vodicka R. H."/>
            <person name="Seah K. B. B."/>
        </authorList>
    </citation>
    <scope>NUCLEOTIDE SEQUENCE</scope>
    <source>
        <strain evidence="6">BECK_BZ197</strain>
        <strain evidence="8">BECK_BZ198</strain>
        <strain evidence="7">BECK_BZ199</strain>
    </source>
</reference>
<dbReference type="PANTHER" id="PTHR30244:SF42">
    <property type="entry name" value="UDP-2-ACETAMIDO-2-DEOXY-3-OXO-D-GLUCURONATE AMINOTRANSFERASE"/>
    <property type="match status" value="1"/>
</dbReference>
<protein>
    <submittedName>
        <fullName evidence="6">dTDP-4-amino-4,6-dideoxygalactose transaminase</fullName>
    </submittedName>
</protein>
<feature type="active site" description="Proton acceptor" evidence="3">
    <location>
        <position position="191"/>
    </location>
</feature>
<dbReference type="AlphaFoldDB" id="A0A450XI76"/>
<dbReference type="PIRSF" id="PIRSF000390">
    <property type="entry name" value="PLP_StrS"/>
    <property type="match status" value="1"/>
</dbReference>